<evidence type="ECO:0000313" key="2">
    <source>
        <dbReference type="Proteomes" id="UP001597052"/>
    </source>
</evidence>
<dbReference type="RefSeq" id="WP_256396033.1">
    <property type="nucleotide sequence ID" value="NZ_JANHDJ010000003.1"/>
</dbReference>
<dbReference type="EMBL" id="JBHUDM010000003">
    <property type="protein sequence ID" value="MFD1642635.1"/>
    <property type="molecule type" value="Genomic_DNA"/>
</dbReference>
<proteinExistence type="predicted"/>
<dbReference type="Gene3D" id="3.40.720.10">
    <property type="entry name" value="Alkaline Phosphatase, subunit A"/>
    <property type="match status" value="1"/>
</dbReference>
<name>A0ABD6DBF7_9EURY</name>
<gene>
    <name evidence="1" type="ORF">ACFSBW_12200</name>
</gene>
<dbReference type="Proteomes" id="UP001597052">
    <property type="component" value="Unassembled WGS sequence"/>
</dbReference>
<keyword evidence="2" id="KW-1185">Reference proteome</keyword>
<evidence type="ECO:0000313" key="1">
    <source>
        <dbReference type="EMBL" id="MFD1642635.1"/>
    </source>
</evidence>
<accession>A0ABD6DBF7</accession>
<dbReference type="AlphaFoldDB" id="A0ABD6DBF7"/>
<protein>
    <recommendedName>
        <fullName evidence="3">Sulfatase</fullName>
    </recommendedName>
</protein>
<comment type="caution">
    <text evidence="1">The sequence shown here is derived from an EMBL/GenBank/DDBJ whole genome shotgun (WGS) entry which is preliminary data.</text>
</comment>
<sequence>MQEDWDNLLIVDAARPEYTKKYVKGHMENSDFDTVEMPASYSGGFMQKVFNKKENHDTVYVTANPHSGTTLDLKSFHAVWNLLDTHWDKELETVPPEAVVQKAKEAREKFPDKRLVVHFMQPHYPFLGPTGKDIAAGIGTELGGADSPHPWNEQMWGNKIPRHKLLKAYEENHEIVLESADKLVGYLKGKTVMTADHANLIGERGFPIPMRMYGHIIDFPHPNLTRVPWIEISGERRDTVSEPPINMEKMDSETVEHRLEALGYK</sequence>
<dbReference type="SUPFAM" id="SSF53649">
    <property type="entry name" value="Alkaline phosphatase-like"/>
    <property type="match status" value="1"/>
</dbReference>
<organism evidence="1 2">
    <name type="scientific">Halohasta litorea</name>
    <dbReference type="NCBI Taxonomy" id="869891"/>
    <lineage>
        <taxon>Archaea</taxon>
        <taxon>Methanobacteriati</taxon>
        <taxon>Methanobacteriota</taxon>
        <taxon>Stenosarchaea group</taxon>
        <taxon>Halobacteria</taxon>
        <taxon>Halobacteriales</taxon>
        <taxon>Haloferacaceae</taxon>
        <taxon>Halohasta</taxon>
    </lineage>
</organism>
<dbReference type="InterPro" id="IPR017850">
    <property type="entry name" value="Alkaline_phosphatase_core_sf"/>
</dbReference>
<reference evidence="1 2" key="1">
    <citation type="journal article" date="2019" name="Int. J. Syst. Evol. Microbiol.">
        <title>The Global Catalogue of Microorganisms (GCM) 10K type strain sequencing project: providing services to taxonomists for standard genome sequencing and annotation.</title>
        <authorList>
            <consortium name="The Broad Institute Genomics Platform"/>
            <consortium name="The Broad Institute Genome Sequencing Center for Infectious Disease"/>
            <person name="Wu L."/>
            <person name="Ma J."/>
        </authorList>
    </citation>
    <scope>NUCLEOTIDE SEQUENCE [LARGE SCALE GENOMIC DNA]</scope>
    <source>
        <strain evidence="1 2">CGMCC 1.10593</strain>
    </source>
</reference>
<evidence type="ECO:0008006" key="3">
    <source>
        <dbReference type="Google" id="ProtNLM"/>
    </source>
</evidence>